<evidence type="ECO:0000259" key="1">
    <source>
        <dbReference type="PROSITE" id="PS51269"/>
    </source>
</evidence>
<dbReference type="InterPro" id="IPR017920">
    <property type="entry name" value="COMM"/>
</dbReference>
<organism evidence="2 3">
    <name type="scientific">Oopsacas minuta</name>
    <dbReference type="NCBI Taxonomy" id="111878"/>
    <lineage>
        <taxon>Eukaryota</taxon>
        <taxon>Metazoa</taxon>
        <taxon>Porifera</taxon>
        <taxon>Hexactinellida</taxon>
        <taxon>Hexasterophora</taxon>
        <taxon>Lyssacinosida</taxon>
        <taxon>Leucopsacidae</taxon>
        <taxon>Oopsacas</taxon>
    </lineage>
</organism>
<dbReference type="PANTHER" id="PTHR12333:SF0">
    <property type="entry name" value="COMM DOMAIN-CONTAINING PROTEIN 10"/>
    <property type="match status" value="1"/>
</dbReference>
<reference evidence="2 3" key="1">
    <citation type="journal article" date="2023" name="BMC Biol.">
        <title>The compact genome of the sponge Oopsacas minuta (Hexactinellida) is lacking key metazoan core genes.</title>
        <authorList>
            <person name="Santini S."/>
            <person name="Schenkelaars Q."/>
            <person name="Jourda C."/>
            <person name="Duchesne M."/>
            <person name="Belahbib H."/>
            <person name="Rocher C."/>
            <person name="Selva M."/>
            <person name="Riesgo A."/>
            <person name="Vervoort M."/>
            <person name="Leys S.P."/>
            <person name="Kodjabachian L."/>
            <person name="Le Bivic A."/>
            <person name="Borchiellini C."/>
            <person name="Claverie J.M."/>
            <person name="Renard E."/>
        </authorList>
    </citation>
    <scope>NUCLEOTIDE SEQUENCE [LARGE SCALE GENOMIC DNA]</scope>
    <source>
        <strain evidence="2">SPO-2</strain>
    </source>
</reference>
<name>A0AAV7JRF0_9METZ</name>
<dbReference type="EMBL" id="JAKMXF010000303">
    <property type="protein sequence ID" value="KAI6651572.1"/>
    <property type="molecule type" value="Genomic_DNA"/>
</dbReference>
<protein>
    <submittedName>
        <fullName evidence="2">COMM domain-containing protein 6-like</fullName>
    </submittedName>
</protein>
<dbReference type="PROSITE" id="PS51269">
    <property type="entry name" value="COMM"/>
    <property type="match status" value="1"/>
</dbReference>
<comment type="caution">
    <text evidence="2">The sequence shown here is derived from an EMBL/GenBank/DDBJ whole genome shotgun (WGS) entry which is preliminary data.</text>
</comment>
<dbReference type="InterPro" id="IPR037361">
    <property type="entry name" value="COMMD10"/>
</dbReference>
<dbReference type="Proteomes" id="UP001165289">
    <property type="component" value="Unassembled WGS sequence"/>
</dbReference>
<dbReference type="PANTHER" id="PTHR12333">
    <property type="entry name" value="COMM DOMAIN CONTAINING PROTEIN 10"/>
    <property type="match status" value="1"/>
</dbReference>
<sequence length="200" mass="22242">MPLKVLKDIPRGLVETGEAINAIPSGLLLEMCQDVIAWITHSATFLNTEYYQEMCFYYVEPVGQTISAVMDSIQFIFECGAKVKATSAHLVSDLKQVLLLSQDKLQVFQEVWESEGSTLIESLQTPTDLSIGKLVAFDWKLSVAISSSSCKNLTSARVDVRLKVSNPDGQVTTHSFSLSLPEFHNFAKQIRDMVHILETV</sequence>
<dbReference type="Pfam" id="PF07258">
    <property type="entry name" value="COMM_domain"/>
    <property type="match status" value="1"/>
</dbReference>
<dbReference type="AlphaFoldDB" id="A0AAV7JRF0"/>
<gene>
    <name evidence="2" type="ORF">LOD99_5180</name>
</gene>
<evidence type="ECO:0000313" key="2">
    <source>
        <dbReference type="EMBL" id="KAI6651572.1"/>
    </source>
</evidence>
<feature type="domain" description="COMM" evidence="1">
    <location>
        <begin position="133"/>
        <end position="200"/>
    </location>
</feature>
<keyword evidence="3" id="KW-1185">Reference proteome</keyword>
<proteinExistence type="predicted"/>
<accession>A0AAV7JRF0</accession>
<evidence type="ECO:0000313" key="3">
    <source>
        <dbReference type="Proteomes" id="UP001165289"/>
    </source>
</evidence>